<proteinExistence type="predicted"/>
<protein>
    <submittedName>
        <fullName evidence="3">NADP oxidoreductase</fullName>
    </submittedName>
</protein>
<dbReference type="OrthoDB" id="3194817at2"/>
<dbReference type="Proteomes" id="UP000283128">
    <property type="component" value="Unassembled WGS sequence"/>
</dbReference>
<accession>A0A437PNI8</accession>
<dbReference type="InterPro" id="IPR051267">
    <property type="entry name" value="STEAP_metalloreductase"/>
</dbReference>
<dbReference type="AlphaFoldDB" id="A0A437PNI8"/>
<reference evidence="3 4" key="1">
    <citation type="submission" date="2019-01" db="EMBL/GenBank/DDBJ databases">
        <title>Genome sequences of Streptomyces and Rhizobium isolates collected from root and soil.</title>
        <authorList>
            <person name="Chhettri S."/>
            <person name="Sevigny J.L."/>
            <person name="Sen A."/>
            <person name="Ennis N."/>
            <person name="Tisa L."/>
        </authorList>
    </citation>
    <scope>NUCLEOTIDE SEQUENCE [LARGE SCALE GENOMIC DNA]</scope>
    <source>
        <strain evidence="3 4">San01</strain>
    </source>
</reference>
<name>A0A437PNI8_9ACTN</name>
<sequence>MRYAVLGTGVVGRTLAGALVERGHEVMLGSRTKDNPVALEWANGAGPRASHGTFAEAAQFGEAVIEAVGGQVALDVLRAAGAERLEGKLLVDVSNALVVEGGDVRLAPLGEDSVGERIQREFPGARVVKTLNTLNSAVMTDPSRVPGEHQLFLSGDDAAAKRETLDLLAEFGWPEERVIDLGGIGTARAVELMMPFWLTLYRKFGHGDFNYQIRGAR</sequence>
<evidence type="ECO:0000313" key="4">
    <source>
        <dbReference type="Proteomes" id="UP000283128"/>
    </source>
</evidence>
<keyword evidence="1" id="KW-0560">Oxidoreductase</keyword>
<dbReference type="InterPro" id="IPR028939">
    <property type="entry name" value="P5C_Rdtase_cat_N"/>
</dbReference>
<gene>
    <name evidence="3" type="ORF">EOT10_17415</name>
</gene>
<organism evidence="3 4">
    <name type="scientific">Streptomyces antnestii</name>
    <dbReference type="NCBI Taxonomy" id="2494256"/>
    <lineage>
        <taxon>Bacteria</taxon>
        <taxon>Bacillati</taxon>
        <taxon>Actinomycetota</taxon>
        <taxon>Actinomycetes</taxon>
        <taxon>Kitasatosporales</taxon>
        <taxon>Streptomycetaceae</taxon>
        <taxon>Streptomyces</taxon>
    </lineage>
</organism>
<dbReference type="GO" id="GO:0016491">
    <property type="term" value="F:oxidoreductase activity"/>
    <property type="evidence" value="ECO:0007669"/>
    <property type="project" value="UniProtKB-KW"/>
</dbReference>
<keyword evidence="4" id="KW-1185">Reference proteome</keyword>
<evidence type="ECO:0000313" key="3">
    <source>
        <dbReference type="EMBL" id="RVU23837.1"/>
    </source>
</evidence>
<dbReference type="RefSeq" id="WP_127829133.1">
    <property type="nucleotide sequence ID" value="NZ_RZYA01000007.1"/>
</dbReference>
<dbReference type="InterPro" id="IPR036291">
    <property type="entry name" value="NAD(P)-bd_dom_sf"/>
</dbReference>
<dbReference type="Gene3D" id="3.40.50.720">
    <property type="entry name" value="NAD(P)-binding Rossmann-like Domain"/>
    <property type="match status" value="1"/>
</dbReference>
<dbReference type="Pfam" id="PF03807">
    <property type="entry name" value="F420_oxidored"/>
    <property type="match status" value="1"/>
</dbReference>
<dbReference type="EMBL" id="RZYA01000007">
    <property type="protein sequence ID" value="RVU23837.1"/>
    <property type="molecule type" value="Genomic_DNA"/>
</dbReference>
<comment type="caution">
    <text evidence="3">The sequence shown here is derived from an EMBL/GenBank/DDBJ whole genome shotgun (WGS) entry which is preliminary data.</text>
</comment>
<evidence type="ECO:0000256" key="1">
    <source>
        <dbReference type="ARBA" id="ARBA00023002"/>
    </source>
</evidence>
<feature type="domain" description="Pyrroline-5-carboxylate reductase catalytic N-terminal" evidence="2">
    <location>
        <begin position="3"/>
        <end position="95"/>
    </location>
</feature>
<evidence type="ECO:0000259" key="2">
    <source>
        <dbReference type="Pfam" id="PF03807"/>
    </source>
</evidence>
<dbReference type="SUPFAM" id="SSF51735">
    <property type="entry name" value="NAD(P)-binding Rossmann-fold domains"/>
    <property type="match status" value="1"/>
</dbReference>
<dbReference type="PANTHER" id="PTHR14239">
    <property type="entry name" value="DUDULIN-RELATED"/>
    <property type="match status" value="1"/>
</dbReference>